<organism evidence="3 4">
    <name type="scientific">Oceanimonas doudoroffii</name>
    <dbReference type="NCBI Taxonomy" id="84158"/>
    <lineage>
        <taxon>Bacteria</taxon>
        <taxon>Pseudomonadati</taxon>
        <taxon>Pseudomonadota</taxon>
        <taxon>Gammaproteobacteria</taxon>
        <taxon>Aeromonadales</taxon>
        <taxon>Aeromonadaceae</taxon>
        <taxon>Oceanimonas</taxon>
    </lineage>
</organism>
<dbReference type="RefSeq" id="WP_094201134.1">
    <property type="nucleotide sequence ID" value="NZ_NBIM01000004.1"/>
</dbReference>
<sequence length="367" mass="39730">MLRNTGLVFHEKYFWYDSLNQAFPPFYIEPGANPDRPDIKKRFYNLLSAQGVLDQLTAIKPRPATAKEILRVHSPGYLETLIEQSRKPAGVAGPGAVFAENSFDIALLSSGGVMAAVDSVMKGEVDNAYALVRPPGHHAETERGAGFCVLNNAALAARHAQSHPGIERVAIIDWDVHHGNGAQEIFWQDNSVLTLSIHQDYYFLEENTGTLDYRGDGDGTGYNLNVPLPPGSGNAVYNDVINRVVVPALEAFKPDFIIVACGLDAGCYDPLGRMAVTPNGFRAMSNAVAAAADRLCGGRLVMCQEGGYDLASTPYMGLGVLEGLCGAEFMSENPFEVFGSTLGYTNSVLPHQEEVIQKAHEQALKIK</sequence>
<dbReference type="OrthoDB" id="9808367at2"/>
<protein>
    <recommendedName>
        <fullName evidence="2">Histone deacetylase domain-containing protein</fullName>
    </recommendedName>
</protein>
<name>A0A233RD26_9GAMM</name>
<dbReference type="GO" id="GO:0004407">
    <property type="term" value="F:histone deacetylase activity"/>
    <property type="evidence" value="ECO:0007669"/>
    <property type="project" value="TreeGrafter"/>
</dbReference>
<evidence type="ECO:0000313" key="3">
    <source>
        <dbReference type="EMBL" id="OXY81298.1"/>
    </source>
</evidence>
<feature type="domain" description="Histone deacetylase" evidence="2">
    <location>
        <begin position="36"/>
        <end position="315"/>
    </location>
</feature>
<dbReference type="PANTHER" id="PTHR10625">
    <property type="entry name" value="HISTONE DEACETYLASE HDAC1-RELATED"/>
    <property type="match status" value="1"/>
</dbReference>
<dbReference type="SUPFAM" id="SSF52768">
    <property type="entry name" value="Arginase/deacetylase"/>
    <property type="match status" value="1"/>
</dbReference>
<evidence type="ECO:0000313" key="4">
    <source>
        <dbReference type="Proteomes" id="UP000242757"/>
    </source>
</evidence>
<dbReference type="AlphaFoldDB" id="A0A233RD26"/>
<keyword evidence="4" id="KW-1185">Reference proteome</keyword>
<dbReference type="CDD" id="cd09996">
    <property type="entry name" value="HDAC_classII_1"/>
    <property type="match status" value="1"/>
</dbReference>
<gene>
    <name evidence="3" type="ORF">B6S08_12450</name>
</gene>
<dbReference type="Proteomes" id="UP000242757">
    <property type="component" value="Unassembled WGS sequence"/>
</dbReference>
<dbReference type="InterPro" id="IPR000286">
    <property type="entry name" value="HDACs"/>
</dbReference>
<evidence type="ECO:0000259" key="2">
    <source>
        <dbReference type="Pfam" id="PF00850"/>
    </source>
</evidence>
<dbReference type="EMBL" id="NBIM01000004">
    <property type="protein sequence ID" value="OXY81298.1"/>
    <property type="molecule type" value="Genomic_DNA"/>
</dbReference>
<dbReference type="InterPro" id="IPR037138">
    <property type="entry name" value="His_deacetylse_dom_sf"/>
</dbReference>
<proteinExistence type="inferred from homology"/>
<dbReference type="GO" id="GO:0005737">
    <property type="term" value="C:cytoplasm"/>
    <property type="evidence" value="ECO:0007669"/>
    <property type="project" value="TreeGrafter"/>
</dbReference>
<dbReference type="Pfam" id="PF00850">
    <property type="entry name" value="Hist_deacetyl"/>
    <property type="match status" value="1"/>
</dbReference>
<dbReference type="PRINTS" id="PR01270">
    <property type="entry name" value="HDASUPER"/>
</dbReference>
<comment type="caution">
    <text evidence="3">The sequence shown here is derived from an EMBL/GenBank/DDBJ whole genome shotgun (WGS) entry which is preliminary data.</text>
</comment>
<accession>A0A233RD26</accession>
<dbReference type="PANTHER" id="PTHR10625:SF31">
    <property type="entry name" value="HISTONE DEACETYLASE DOMAIN-CONTAINING PROTEIN"/>
    <property type="match status" value="1"/>
</dbReference>
<dbReference type="InterPro" id="IPR023801">
    <property type="entry name" value="His_deacetylse_dom"/>
</dbReference>
<comment type="similarity">
    <text evidence="1">Belongs to the histone deacetylase family.</text>
</comment>
<dbReference type="InterPro" id="IPR023696">
    <property type="entry name" value="Ureohydrolase_dom_sf"/>
</dbReference>
<dbReference type="GO" id="GO:0040029">
    <property type="term" value="P:epigenetic regulation of gene expression"/>
    <property type="evidence" value="ECO:0007669"/>
    <property type="project" value="TreeGrafter"/>
</dbReference>
<reference evidence="3 4" key="1">
    <citation type="submission" date="2017-08" db="EMBL/GenBank/DDBJ databases">
        <title>A Genome Sequence of Oceanimonas doudoroffii ATCC 27123T.</title>
        <authorList>
            <person name="Brennan M.A."/>
            <person name="Maclea K.S."/>
            <person name="Mcclelland W.D."/>
            <person name="Trachtenberg A.M."/>
        </authorList>
    </citation>
    <scope>NUCLEOTIDE SEQUENCE [LARGE SCALE GENOMIC DNA]</scope>
    <source>
        <strain evidence="3 4">ATCC 27123</strain>
    </source>
</reference>
<dbReference type="Gene3D" id="3.40.800.20">
    <property type="entry name" value="Histone deacetylase domain"/>
    <property type="match status" value="1"/>
</dbReference>
<evidence type="ECO:0000256" key="1">
    <source>
        <dbReference type="ARBA" id="ARBA00005947"/>
    </source>
</evidence>